<feature type="compositionally biased region" description="Low complexity" evidence="1">
    <location>
        <begin position="117"/>
        <end position="141"/>
    </location>
</feature>
<accession>A0AAD5M731</accession>
<dbReference type="EMBL" id="JAKCXM010000273">
    <property type="protein sequence ID" value="KAJ0396949.1"/>
    <property type="molecule type" value="Genomic_DNA"/>
</dbReference>
<keyword evidence="4" id="KW-1185">Reference proteome</keyword>
<evidence type="ECO:0000256" key="2">
    <source>
        <dbReference type="SAM" id="SignalP"/>
    </source>
</evidence>
<feature type="chain" id="PRO_5041935270" evidence="2">
    <location>
        <begin position="21"/>
        <end position="163"/>
    </location>
</feature>
<dbReference type="AlphaFoldDB" id="A0AAD5M731"/>
<dbReference type="Proteomes" id="UP001209570">
    <property type="component" value="Unassembled WGS sequence"/>
</dbReference>
<feature type="compositionally biased region" description="Low complexity" evidence="1">
    <location>
        <begin position="81"/>
        <end position="92"/>
    </location>
</feature>
<evidence type="ECO:0000313" key="3">
    <source>
        <dbReference type="EMBL" id="KAJ0396949.1"/>
    </source>
</evidence>
<sequence length="163" mass="16277">MRLLATSLLLLALCQVAVHGQNEDPDVPDGNGEMDMAMTGEDGVPEAPNAAVTAPGEALSSPAPLMQPNRTGSRADAVKRGSGSAAGSKSIGLPHTAGSDDDDEVIVTKKPSSGGISPSRSTNASSPTPTATQKSDAAGVSPVGVSTVVTAATAAAFIQIWRE</sequence>
<comment type="caution">
    <text evidence="3">The sequence shown here is derived from an EMBL/GenBank/DDBJ whole genome shotgun (WGS) entry which is preliminary data.</text>
</comment>
<name>A0AAD5M731_PYTIN</name>
<protein>
    <submittedName>
        <fullName evidence="3">Uncharacterized protein</fullName>
    </submittedName>
</protein>
<organism evidence="3 4">
    <name type="scientific">Pythium insidiosum</name>
    <name type="common">Pythiosis disease agent</name>
    <dbReference type="NCBI Taxonomy" id="114742"/>
    <lineage>
        <taxon>Eukaryota</taxon>
        <taxon>Sar</taxon>
        <taxon>Stramenopiles</taxon>
        <taxon>Oomycota</taxon>
        <taxon>Peronosporomycetes</taxon>
        <taxon>Pythiales</taxon>
        <taxon>Pythiaceae</taxon>
        <taxon>Pythium</taxon>
    </lineage>
</organism>
<reference evidence="3" key="1">
    <citation type="submission" date="2021-12" db="EMBL/GenBank/DDBJ databases">
        <title>Prjna785345.</title>
        <authorList>
            <person name="Rujirawat T."/>
            <person name="Krajaejun T."/>
        </authorList>
    </citation>
    <scope>NUCLEOTIDE SEQUENCE</scope>
    <source>
        <strain evidence="3">Pi057C3</strain>
    </source>
</reference>
<proteinExistence type="predicted"/>
<gene>
    <name evidence="3" type="ORF">P43SY_003652</name>
</gene>
<feature type="signal peptide" evidence="2">
    <location>
        <begin position="1"/>
        <end position="20"/>
    </location>
</feature>
<feature type="region of interest" description="Disordered" evidence="1">
    <location>
        <begin position="21"/>
        <end position="141"/>
    </location>
</feature>
<evidence type="ECO:0000313" key="4">
    <source>
        <dbReference type="Proteomes" id="UP001209570"/>
    </source>
</evidence>
<keyword evidence="2" id="KW-0732">Signal</keyword>
<evidence type="ECO:0000256" key="1">
    <source>
        <dbReference type="SAM" id="MobiDB-lite"/>
    </source>
</evidence>